<dbReference type="InterPro" id="IPR013325">
    <property type="entry name" value="RNA_pol_sigma_r2"/>
</dbReference>
<evidence type="ECO:0000313" key="9">
    <source>
        <dbReference type="Proteomes" id="UP001321477"/>
    </source>
</evidence>
<evidence type="ECO:0000256" key="5">
    <source>
        <dbReference type="ARBA" id="ARBA00023163"/>
    </source>
</evidence>
<proteinExistence type="inferred from homology"/>
<gene>
    <name evidence="8" type="ORF">GCM10025870_22860</name>
</gene>
<dbReference type="NCBIfam" id="TIGR02937">
    <property type="entry name" value="sigma70-ECF"/>
    <property type="match status" value="1"/>
</dbReference>
<dbReference type="InterPro" id="IPR007627">
    <property type="entry name" value="RNA_pol_sigma70_r2"/>
</dbReference>
<sequence length="171" mass="19637">MVDGAFQELFRTYHPVIVAAAFNRLNDLSDAQDAAAEVFAQAWRRRDAADHVFTIEWLYITLRNVVGNHYRSRTRHHRRVERAGRHHPTPVDAATDAVLDVRAAVNRLGPADRELIWMAYWEDLSREEIARILGCTPATLRVRLHRARKKLQDALSEDATNPEEVSWTSSN</sequence>
<organism evidence="8 9">
    <name type="scientific">Agromyces marinus</name>
    <dbReference type="NCBI Taxonomy" id="1389020"/>
    <lineage>
        <taxon>Bacteria</taxon>
        <taxon>Bacillati</taxon>
        <taxon>Actinomycetota</taxon>
        <taxon>Actinomycetes</taxon>
        <taxon>Micrococcales</taxon>
        <taxon>Microbacteriaceae</taxon>
        <taxon>Agromyces</taxon>
    </lineage>
</organism>
<dbReference type="PANTHER" id="PTHR43133">
    <property type="entry name" value="RNA POLYMERASE ECF-TYPE SIGMA FACTO"/>
    <property type="match status" value="1"/>
</dbReference>
<evidence type="ECO:0000259" key="7">
    <source>
        <dbReference type="Pfam" id="PF08281"/>
    </source>
</evidence>
<keyword evidence="2" id="KW-0805">Transcription regulation</keyword>
<dbReference type="SUPFAM" id="SSF88946">
    <property type="entry name" value="Sigma2 domain of RNA polymerase sigma factors"/>
    <property type="match status" value="1"/>
</dbReference>
<dbReference type="SUPFAM" id="SSF88659">
    <property type="entry name" value="Sigma3 and sigma4 domains of RNA polymerase sigma factors"/>
    <property type="match status" value="1"/>
</dbReference>
<evidence type="ECO:0000256" key="4">
    <source>
        <dbReference type="ARBA" id="ARBA00023125"/>
    </source>
</evidence>
<dbReference type="RefSeq" id="WP_234659965.1">
    <property type="nucleotide sequence ID" value="NZ_AP027734.1"/>
</dbReference>
<dbReference type="InterPro" id="IPR014284">
    <property type="entry name" value="RNA_pol_sigma-70_dom"/>
</dbReference>
<dbReference type="Proteomes" id="UP001321477">
    <property type="component" value="Chromosome"/>
</dbReference>
<dbReference type="Gene3D" id="1.10.10.10">
    <property type="entry name" value="Winged helix-like DNA-binding domain superfamily/Winged helix DNA-binding domain"/>
    <property type="match status" value="1"/>
</dbReference>
<evidence type="ECO:0000256" key="3">
    <source>
        <dbReference type="ARBA" id="ARBA00023082"/>
    </source>
</evidence>
<protein>
    <submittedName>
        <fullName evidence="8">RNA polymerase subunit sigma-24</fullName>
    </submittedName>
</protein>
<evidence type="ECO:0000259" key="6">
    <source>
        <dbReference type="Pfam" id="PF04542"/>
    </source>
</evidence>
<dbReference type="Pfam" id="PF04542">
    <property type="entry name" value="Sigma70_r2"/>
    <property type="match status" value="1"/>
</dbReference>
<dbReference type="InterPro" id="IPR039425">
    <property type="entry name" value="RNA_pol_sigma-70-like"/>
</dbReference>
<accession>A0ABM8H342</accession>
<dbReference type="CDD" id="cd06171">
    <property type="entry name" value="Sigma70_r4"/>
    <property type="match status" value="1"/>
</dbReference>
<keyword evidence="3" id="KW-0731">Sigma factor</keyword>
<evidence type="ECO:0000256" key="2">
    <source>
        <dbReference type="ARBA" id="ARBA00023015"/>
    </source>
</evidence>
<keyword evidence="9" id="KW-1185">Reference proteome</keyword>
<keyword evidence="5" id="KW-0804">Transcription</keyword>
<reference evidence="9" key="1">
    <citation type="journal article" date="2019" name="Int. J. Syst. Evol. Microbiol.">
        <title>The Global Catalogue of Microorganisms (GCM) 10K type strain sequencing project: providing services to taxonomists for standard genome sequencing and annotation.</title>
        <authorList>
            <consortium name="The Broad Institute Genomics Platform"/>
            <consortium name="The Broad Institute Genome Sequencing Center for Infectious Disease"/>
            <person name="Wu L."/>
            <person name="Ma J."/>
        </authorList>
    </citation>
    <scope>NUCLEOTIDE SEQUENCE [LARGE SCALE GENOMIC DNA]</scope>
    <source>
        <strain evidence="9">NBRC 109019</strain>
    </source>
</reference>
<keyword evidence="4" id="KW-0238">DNA-binding</keyword>
<dbReference type="EMBL" id="AP027734">
    <property type="protein sequence ID" value="BDZ55213.1"/>
    <property type="molecule type" value="Genomic_DNA"/>
</dbReference>
<dbReference type="InterPro" id="IPR013324">
    <property type="entry name" value="RNA_pol_sigma_r3/r4-like"/>
</dbReference>
<dbReference type="Gene3D" id="1.10.1740.10">
    <property type="match status" value="1"/>
</dbReference>
<evidence type="ECO:0000313" key="8">
    <source>
        <dbReference type="EMBL" id="BDZ55213.1"/>
    </source>
</evidence>
<dbReference type="InterPro" id="IPR013249">
    <property type="entry name" value="RNA_pol_sigma70_r4_t2"/>
</dbReference>
<dbReference type="InterPro" id="IPR036388">
    <property type="entry name" value="WH-like_DNA-bd_sf"/>
</dbReference>
<feature type="domain" description="RNA polymerase sigma-70 region 2" evidence="6">
    <location>
        <begin position="9"/>
        <end position="75"/>
    </location>
</feature>
<dbReference type="Pfam" id="PF08281">
    <property type="entry name" value="Sigma70_r4_2"/>
    <property type="match status" value="1"/>
</dbReference>
<dbReference type="PANTHER" id="PTHR43133:SF8">
    <property type="entry name" value="RNA POLYMERASE SIGMA FACTOR HI_1459-RELATED"/>
    <property type="match status" value="1"/>
</dbReference>
<comment type="similarity">
    <text evidence="1">Belongs to the sigma-70 factor family. ECF subfamily.</text>
</comment>
<name>A0ABM8H342_9MICO</name>
<feature type="domain" description="RNA polymerase sigma factor 70 region 4 type 2" evidence="7">
    <location>
        <begin position="101"/>
        <end position="151"/>
    </location>
</feature>
<evidence type="ECO:0000256" key="1">
    <source>
        <dbReference type="ARBA" id="ARBA00010641"/>
    </source>
</evidence>